<evidence type="ECO:0000313" key="2">
    <source>
        <dbReference type="EMBL" id="ETW01464.1"/>
    </source>
</evidence>
<dbReference type="RefSeq" id="XP_008870462.1">
    <property type="nucleotide sequence ID" value="XM_008872240.1"/>
</dbReference>
<sequence>MPDGPVRCHRHKVTRSAALGVQIHVRIDGSSPEKLRREGKKAKKSTTKNRTTARLDNFAAAFAAKSMEERIRAHKKSMLLAFDSIEKHRPKSIQPICRSVPKTLQFTSFDPDPPAIPAFVLEDFVKYMEVEQAAGRDIPPPLRRTYEPPPSFPKRHVKLKRLNRPHSATLARDTARASSRLRQEVHEARATDSFSPPKPRRPQTAKERPPTHQGQVEFEVERVLQSYQAKFQPHILCRLDKTWTRPCARPTPLHRTFADADDDGLPEFSLDFHGVDLDGGGIPGFNIDAVPTLSLPAFRPHILLTVDLSFANLTDAGCFPIATQLIQEPTITALNISGNPVTLLGVETLLEAVKCRALFQAIDAHLPPVRALYMHDMANVDVMFVAKLVELADLSLALTRDTAVVAVAREHLVLELESAADDRFTLPSESATENAAVAIHSAKEPHHDGRIRLPSAGTNDRGAADGALSTCPSSDQPQDTNMQPTVKNAATAHSKPAQQAKHRERVRRVTRRAVEGTTAPPSGKTSAGHASTASRSRSATGGQSVRRLEGATTTALPQVEGRTMKTKRIVNTAVAAPATSPNVEELATAQGASIESPVGEGAVVAGLASAQNQRNECPRNVAKHDSGLGHLTKIATAVADDVLAAIMRHFIAPTFLRPPTARRESEAATFSHTVHSLYSRQSNATSASVMTDCSLTHWHVVQVAEQLVADTVDAAVRAASMKKTRSKVHVCATLAQAIASAVINQGCTRLVSTGRQGGK</sequence>
<dbReference type="SUPFAM" id="SSF52047">
    <property type="entry name" value="RNI-like"/>
    <property type="match status" value="1"/>
</dbReference>
<organism evidence="2">
    <name type="scientific">Aphanomyces invadans</name>
    <dbReference type="NCBI Taxonomy" id="157072"/>
    <lineage>
        <taxon>Eukaryota</taxon>
        <taxon>Sar</taxon>
        <taxon>Stramenopiles</taxon>
        <taxon>Oomycota</taxon>
        <taxon>Saprolegniomycetes</taxon>
        <taxon>Saprolegniales</taxon>
        <taxon>Verrucalvaceae</taxon>
        <taxon>Aphanomyces</taxon>
    </lineage>
</organism>
<feature type="compositionally biased region" description="Pro residues" evidence="1">
    <location>
        <begin position="138"/>
        <end position="152"/>
    </location>
</feature>
<feature type="compositionally biased region" description="Low complexity" evidence="1">
    <location>
        <begin position="515"/>
        <end position="542"/>
    </location>
</feature>
<feature type="compositionally biased region" description="Polar residues" evidence="1">
    <location>
        <begin position="470"/>
        <end position="488"/>
    </location>
</feature>
<feature type="compositionally biased region" description="Basic and acidic residues" evidence="1">
    <location>
        <begin position="442"/>
        <end position="451"/>
    </location>
</feature>
<feature type="compositionally biased region" description="Basic residues" evidence="1">
    <location>
        <begin position="153"/>
        <end position="164"/>
    </location>
</feature>
<reference evidence="2" key="1">
    <citation type="submission" date="2013-12" db="EMBL/GenBank/DDBJ databases">
        <title>The Genome Sequence of Aphanomyces invadans NJM9701.</title>
        <authorList>
            <consortium name="The Broad Institute Genomics Platform"/>
            <person name="Russ C."/>
            <person name="Tyler B."/>
            <person name="van West P."/>
            <person name="Dieguez-Uribeondo J."/>
            <person name="Young S.K."/>
            <person name="Zeng Q."/>
            <person name="Gargeya S."/>
            <person name="Fitzgerald M."/>
            <person name="Abouelleil A."/>
            <person name="Alvarado L."/>
            <person name="Chapman S.B."/>
            <person name="Gainer-Dewar J."/>
            <person name="Goldberg J."/>
            <person name="Griggs A."/>
            <person name="Gujja S."/>
            <person name="Hansen M."/>
            <person name="Howarth C."/>
            <person name="Imamovic A."/>
            <person name="Ireland A."/>
            <person name="Larimer J."/>
            <person name="McCowan C."/>
            <person name="Murphy C."/>
            <person name="Pearson M."/>
            <person name="Poon T.W."/>
            <person name="Priest M."/>
            <person name="Roberts A."/>
            <person name="Saif S."/>
            <person name="Shea T."/>
            <person name="Sykes S."/>
            <person name="Wortman J."/>
            <person name="Nusbaum C."/>
            <person name="Birren B."/>
        </authorList>
    </citation>
    <scope>NUCLEOTIDE SEQUENCE [LARGE SCALE GENOMIC DNA]</scope>
    <source>
        <strain evidence="2">NJM9701</strain>
    </source>
</reference>
<feature type="compositionally biased region" description="Basic residues" evidence="1">
    <location>
        <begin position="500"/>
        <end position="511"/>
    </location>
</feature>
<dbReference type="EMBL" id="KI913963">
    <property type="protein sequence ID" value="ETW01464.1"/>
    <property type="molecule type" value="Genomic_DNA"/>
</dbReference>
<protein>
    <submittedName>
        <fullName evidence="2">Uncharacterized protein</fullName>
    </submittedName>
</protein>
<evidence type="ECO:0000256" key="1">
    <source>
        <dbReference type="SAM" id="MobiDB-lite"/>
    </source>
</evidence>
<dbReference type="InterPro" id="IPR032675">
    <property type="entry name" value="LRR_dom_sf"/>
</dbReference>
<dbReference type="Gene3D" id="3.80.10.10">
    <property type="entry name" value="Ribonuclease Inhibitor"/>
    <property type="match status" value="1"/>
</dbReference>
<dbReference type="GeneID" id="20084028"/>
<feature type="compositionally biased region" description="Basic residues" evidence="1">
    <location>
        <begin position="37"/>
        <end position="47"/>
    </location>
</feature>
<name>A0A024U5E1_9STRA</name>
<dbReference type="VEuPathDB" id="FungiDB:H310_06978"/>
<feature type="compositionally biased region" description="Basic and acidic residues" evidence="1">
    <location>
        <begin position="181"/>
        <end position="190"/>
    </location>
</feature>
<feature type="region of interest" description="Disordered" evidence="1">
    <location>
        <begin position="30"/>
        <end position="49"/>
    </location>
</feature>
<proteinExistence type="predicted"/>
<dbReference type="OrthoDB" id="78087at2759"/>
<gene>
    <name evidence="2" type="ORF">H310_06978</name>
</gene>
<dbReference type="AlphaFoldDB" id="A0A024U5E1"/>
<accession>A0A024U5E1</accession>
<feature type="region of interest" description="Disordered" evidence="1">
    <location>
        <begin position="442"/>
        <end position="563"/>
    </location>
</feature>
<feature type="region of interest" description="Disordered" evidence="1">
    <location>
        <begin position="138"/>
        <end position="215"/>
    </location>
</feature>